<evidence type="ECO:0000313" key="5">
    <source>
        <dbReference type="Proteomes" id="UP000295444"/>
    </source>
</evidence>
<dbReference type="InterPro" id="IPR029058">
    <property type="entry name" value="AB_hydrolase_fold"/>
</dbReference>
<dbReference type="Gene3D" id="1.10.10.800">
    <property type="match status" value="1"/>
</dbReference>
<dbReference type="RefSeq" id="WP_133851220.1">
    <property type="nucleotide sequence ID" value="NZ_SNXZ01000003.1"/>
</dbReference>
<dbReference type="PANTHER" id="PTHR22946:SF9">
    <property type="entry name" value="POLYKETIDE TRANSFERASE AF380"/>
    <property type="match status" value="1"/>
</dbReference>
<name>A0A4V3CZH9_LABRH</name>
<dbReference type="InterPro" id="IPR050261">
    <property type="entry name" value="FrsA_esterase"/>
</dbReference>
<dbReference type="AlphaFoldDB" id="A0A4V3CZH9"/>
<dbReference type="EMBL" id="SNXZ01000003">
    <property type="protein sequence ID" value="TDP98118.1"/>
    <property type="molecule type" value="Genomic_DNA"/>
</dbReference>
<evidence type="ECO:0000256" key="2">
    <source>
        <dbReference type="ARBA" id="ARBA00022801"/>
    </source>
</evidence>
<dbReference type="GO" id="GO:0052689">
    <property type="term" value="F:carboxylic ester hydrolase activity"/>
    <property type="evidence" value="ECO:0007669"/>
    <property type="project" value="UniProtKB-ARBA"/>
</dbReference>
<gene>
    <name evidence="4" type="ORF">EV186_1031098</name>
</gene>
<dbReference type="Pfam" id="PF12146">
    <property type="entry name" value="Hydrolase_4"/>
    <property type="match status" value="1"/>
</dbReference>
<keyword evidence="2" id="KW-0378">Hydrolase</keyword>
<dbReference type="PANTHER" id="PTHR22946">
    <property type="entry name" value="DIENELACTONE HYDROLASE DOMAIN-CONTAINING PROTEIN-RELATED"/>
    <property type="match status" value="1"/>
</dbReference>
<feature type="domain" description="Serine aminopeptidase S33" evidence="3">
    <location>
        <begin position="46"/>
        <end position="163"/>
    </location>
</feature>
<evidence type="ECO:0000256" key="1">
    <source>
        <dbReference type="ARBA" id="ARBA00008645"/>
    </source>
</evidence>
<proteinExistence type="inferred from homology"/>
<evidence type="ECO:0000259" key="3">
    <source>
        <dbReference type="Pfam" id="PF12146"/>
    </source>
</evidence>
<keyword evidence="4" id="KW-0031">Aminopeptidase</keyword>
<protein>
    <submittedName>
        <fullName evidence="4">Serine aminopeptidase S33 family</fullName>
    </submittedName>
</protein>
<sequence>MTASSERKLVRFASGDSECAAWHYPGTNGACVIMAAGGGVTKEPGTDPFARRFHEAGFTVLALDYRHLGQSGGRPRQVIRVKEQLADWQAAIEFATTLPGVDPAKLAIWGFSLSGGHVLRVAARNPRLAAAIAQTPLVDGQVAARKTMRHRRPLPMLRLMGRALRDAVGSPLGRPPLLVPLAGEPSTVAFLTTPDGLDGDRALNPGNRYPQWPQTVAARTTLRIGFYRPTRDAARVRCPLLVVVCDHDQSVFAEPGVRAAQRAPRGELVRMPGGHYEPFLDGHEQAVAAELSFLHRHLLDPAPAVRPATGAAAP</sequence>
<dbReference type="Gene3D" id="3.40.50.1820">
    <property type="entry name" value="alpha/beta hydrolase"/>
    <property type="match status" value="1"/>
</dbReference>
<comment type="caution">
    <text evidence="4">The sequence shown here is derived from an EMBL/GenBank/DDBJ whole genome shotgun (WGS) entry which is preliminary data.</text>
</comment>
<comment type="similarity">
    <text evidence="1">Belongs to the AB hydrolase superfamily.</text>
</comment>
<keyword evidence="5" id="KW-1185">Reference proteome</keyword>
<dbReference type="SUPFAM" id="SSF53474">
    <property type="entry name" value="alpha/beta-Hydrolases"/>
    <property type="match status" value="1"/>
</dbReference>
<dbReference type="OrthoDB" id="5902829at2"/>
<evidence type="ECO:0000313" key="4">
    <source>
        <dbReference type="EMBL" id="TDP98118.1"/>
    </source>
</evidence>
<dbReference type="Proteomes" id="UP000295444">
    <property type="component" value="Unassembled WGS sequence"/>
</dbReference>
<dbReference type="InterPro" id="IPR022742">
    <property type="entry name" value="Hydrolase_4"/>
</dbReference>
<dbReference type="GO" id="GO:0004177">
    <property type="term" value="F:aminopeptidase activity"/>
    <property type="evidence" value="ECO:0007669"/>
    <property type="project" value="UniProtKB-KW"/>
</dbReference>
<accession>A0A4V3CZH9</accession>
<organism evidence="4 5">
    <name type="scientific">Labedaea rhizosphaerae</name>
    <dbReference type="NCBI Taxonomy" id="598644"/>
    <lineage>
        <taxon>Bacteria</taxon>
        <taxon>Bacillati</taxon>
        <taxon>Actinomycetota</taxon>
        <taxon>Actinomycetes</taxon>
        <taxon>Pseudonocardiales</taxon>
        <taxon>Pseudonocardiaceae</taxon>
        <taxon>Labedaea</taxon>
    </lineage>
</organism>
<reference evidence="4 5" key="1">
    <citation type="submission" date="2019-03" db="EMBL/GenBank/DDBJ databases">
        <title>Genomic Encyclopedia of Type Strains, Phase IV (KMG-IV): sequencing the most valuable type-strain genomes for metagenomic binning, comparative biology and taxonomic classification.</title>
        <authorList>
            <person name="Goeker M."/>
        </authorList>
    </citation>
    <scope>NUCLEOTIDE SEQUENCE [LARGE SCALE GENOMIC DNA]</scope>
    <source>
        <strain evidence="4 5">DSM 45361</strain>
    </source>
</reference>
<keyword evidence="4" id="KW-0645">Protease</keyword>